<proteinExistence type="predicted"/>
<dbReference type="AlphaFoldDB" id="A0A2G1XMC4"/>
<dbReference type="OrthoDB" id="3213425at2"/>
<gene>
    <name evidence="2" type="ORF">BLA24_07875</name>
    <name evidence="1" type="ORF">BLA24_09960</name>
</gene>
<dbReference type="RefSeq" id="WP_099198768.1">
    <property type="nucleotide sequence ID" value="NZ_JBIRXA010000022.1"/>
</dbReference>
<name>A0A2G1XMC4_STRCJ</name>
<evidence type="ECO:0000313" key="2">
    <source>
        <dbReference type="EMBL" id="PHQ52360.1"/>
    </source>
</evidence>
<keyword evidence="3" id="KW-1185">Reference proteome</keyword>
<dbReference type="Proteomes" id="UP000222531">
    <property type="component" value="Unassembled WGS sequence"/>
</dbReference>
<dbReference type="EMBL" id="NHZO01000084">
    <property type="protein sequence ID" value="PHQ52360.1"/>
    <property type="molecule type" value="Genomic_DNA"/>
</dbReference>
<sequence>MAVKLHTDAYIRSRAMSRTKLAALHMAIGDPREAVTVGTLALEYVGQMRSQRAADGLRELPTLGYQHRATPERAVREVMPCR</sequence>
<organism evidence="2 3">
    <name type="scientific">Streptomyces cinnamoneus</name>
    <name type="common">Streptoverticillium cinnamoneum</name>
    <dbReference type="NCBI Taxonomy" id="53446"/>
    <lineage>
        <taxon>Bacteria</taxon>
        <taxon>Bacillati</taxon>
        <taxon>Actinomycetota</taxon>
        <taxon>Actinomycetes</taxon>
        <taxon>Kitasatosporales</taxon>
        <taxon>Streptomycetaceae</taxon>
        <taxon>Streptomyces</taxon>
        <taxon>Streptomyces cinnamoneus group</taxon>
    </lineage>
</organism>
<evidence type="ECO:0000313" key="1">
    <source>
        <dbReference type="EMBL" id="PHQ52026.1"/>
    </source>
</evidence>
<comment type="caution">
    <text evidence="2">The sequence shown here is derived from an EMBL/GenBank/DDBJ whole genome shotgun (WGS) entry which is preliminary data.</text>
</comment>
<accession>A0A2G1XMC4</accession>
<evidence type="ECO:0000313" key="3">
    <source>
        <dbReference type="Proteomes" id="UP000222531"/>
    </source>
</evidence>
<protein>
    <submittedName>
        <fullName evidence="2">Uncharacterized protein</fullName>
    </submittedName>
</protein>
<dbReference type="EMBL" id="NHZO01000104">
    <property type="protein sequence ID" value="PHQ52026.1"/>
    <property type="molecule type" value="Genomic_DNA"/>
</dbReference>
<reference evidence="2 3" key="1">
    <citation type="journal article" date="2017" name="Biochemistry">
        <title>Identification of the Biosynthetic Pathway for the Antibiotic Bicyclomycin.</title>
        <authorList>
            <person name="Patteson J."/>
            <person name="Cai W."/>
            <person name="Johnson R.A."/>
            <person name="Santa Maria K."/>
            <person name="Li B."/>
        </authorList>
    </citation>
    <scope>NUCLEOTIDE SEQUENCE [LARGE SCALE GENOMIC DNA]</scope>
    <source>
        <strain evidence="2 3">ATCC 21532</strain>
    </source>
</reference>